<dbReference type="EMBL" id="CP136865">
    <property type="protein sequence ID" value="WOJ97413.1"/>
    <property type="molecule type" value="Genomic_DNA"/>
</dbReference>
<sequence length="83" mass="8945">MLKFLIVLFMVMLVGSLVSGAYFLMVDQGDKTKRRTHTSLGVRLGLAIGLMGLIIFGVATGQLGHRNPWDSGPQGAAMPTQQQ</sequence>
<keyword evidence="1" id="KW-0472">Membrane</keyword>
<keyword evidence="3" id="KW-1185">Reference proteome</keyword>
<dbReference type="Pfam" id="PF11137">
    <property type="entry name" value="DUF2909"/>
    <property type="match status" value="1"/>
</dbReference>
<keyword evidence="1" id="KW-1133">Transmembrane helix</keyword>
<evidence type="ECO:0000313" key="2">
    <source>
        <dbReference type="EMBL" id="WOJ97413.1"/>
    </source>
</evidence>
<reference evidence="2 3" key="1">
    <citation type="submission" date="2023-10" db="EMBL/GenBank/DDBJ databases">
        <title>Two novel species belonging to the OM43/NOR5 clade.</title>
        <authorList>
            <person name="Park M."/>
        </authorList>
    </citation>
    <scope>NUCLEOTIDE SEQUENCE [LARGE SCALE GENOMIC DNA]</scope>
    <source>
        <strain evidence="2 3">IMCC45268</strain>
    </source>
</reference>
<keyword evidence="1" id="KW-0812">Transmembrane</keyword>
<evidence type="ECO:0000256" key="1">
    <source>
        <dbReference type="SAM" id="Phobius"/>
    </source>
</evidence>
<dbReference type="RefSeq" id="WP_405271392.1">
    <property type="nucleotide sequence ID" value="NZ_CP136865.1"/>
</dbReference>
<organism evidence="2 3">
    <name type="scientific">Congregibacter brevis</name>
    <dbReference type="NCBI Taxonomy" id="3081201"/>
    <lineage>
        <taxon>Bacteria</taxon>
        <taxon>Pseudomonadati</taxon>
        <taxon>Pseudomonadota</taxon>
        <taxon>Gammaproteobacteria</taxon>
        <taxon>Cellvibrionales</taxon>
        <taxon>Halieaceae</taxon>
        <taxon>Congregibacter</taxon>
    </lineage>
</organism>
<name>A0ABZ0IEA1_9GAMM</name>
<proteinExistence type="predicted"/>
<protein>
    <submittedName>
        <fullName evidence="2">DUF2909 domain-containing protein</fullName>
    </submittedName>
</protein>
<gene>
    <name evidence="2" type="ORF">R0137_02290</name>
</gene>
<evidence type="ECO:0000313" key="3">
    <source>
        <dbReference type="Proteomes" id="UP001626549"/>
    </source>
</evidence>
<feature type="transmembrane region" description="Helical" evidence="1">
    <location>
        <begin position="44"/>
        <end position="64"/>
    </location>
</feature>
<dbReference type="InterPro" id="IPR021313">
    <property type="entry name" value="DUF2909"/>
</dbReference>
<dbReference type="Proteomes" id="UP001626549">
    <property type="component" value="Chromosome"/>
</dbReference>
<accession>A0ABZ0IEA1</accession>